<dbReference type="Proteomes" id="UP001459714">
    <property type="component" value="Unassembled WGS sequence"/>
</dbReference>
<keyword evidence="3" id="KW-1185">Reference proteome</keyword>
<reference evidence="2 3" key="1">
    <citation type="submission" date="2024-03" db="EMBL/GenBank/DDBJ databases">
        <title>Bacilli Hybrid Assemblies.</title>
        <authorList>
            <person name="Kovac J."/>
        </authorList>
    </citation>
    <scope>NUCLEOTIDE SEQUENCE [LARGE SCALE GENOMIC DNA]</scope>
    <source>
        <strain evidence="2 3">FSL M8-0022</strain>
    </source>
</reference>
<protein>
    <submittedName>
        <fullName evidence="2">Uncharacterized protein</fullName>
    </submittedName>
</protein>
<feature type="compositionally biased region" description="Polar residues" evidence="1">
    <location>
        <begin position="111"/>
        <end position="123"/>
    </location>
</feature>
<name>A0ABU9K371_9BACI</name>
<gene>
    <name evidence="2" type="ORF">NST17_20265</name>
</gene>
<dbReference type="RefSeq" id="WP_342021125.1">
    <property type="nucleotide sequence ID" value="NZ_JBBYAK010000002.1"/>
</dbReference>
<organism evidence="2 3">
    <name type="scientific">Caldifermentibacillus hisashii</name>
    <dbReference type="NCBI Taxonomy" id="996558"/>
    <lineage>
        <taxon>Bacteria</taxon>
        <taxon>Bacillati</taxon>
        <taxon>Bacillota</taxon>
        <taxon>Bacilli</taxon>
        <taxon>Bacillales</taxon>
        <taxon>Bacillaceae</taxon>
        <taxon>Caldifermentibacillus</taxon>
    </lineage>
</organism>
<feature type="region of interest" description="Disordered" evidence="1">
    <location>
        <begin position="107"/>
        <end position="131"/>
    </location>
</feature>
<evidence type="ECO:0000313" key="2">
    <source>
        <dbReference type="EMBL" id="MEL3959489.1"/>
    </source>
</evidence>
<sequence length="131" mass="15528">MDKHNVVVMGMIVRKKYEAWNIGSIAKIVDNDEFVKYEEIWSGELNDPPIKSGDSFYITDKNLLVEVEMTSRNTENGYTYFTDYVIERIEDEETDKSKKEAEEKLKKFNESLNSDTKQENSANKKWWQIWK</sequence>
<comment type="caution">
    <text evidence="2">The sequence shown here is derived from an EMBL/GenBank/DDBJ whole genome shotgun (WGS) entry which is preliminary data.</text>
</comment>
<proteinExistence type="predicted"/>
<evidence type="ECO:0000313" key="3">
    <source>
        <dbReference type="Proteomes" id="UP001459714"/>
    </source>
</evidence>
<evidence type="ECO:0000256" key="1">
    <source>
        <dbReference type="SAM" id="MobiDB-lite"/>
    </source>
</evidence>
<dbReference type="EMBL" id="JBBYAK010000002">
    <property type="protein sequence ID" value="MEL3959489.1"/>
    <property type="molecule type" value="Genomic_DNA"/>
</dbReference>
<accession>A0ABU9K371</accession>